<keyword evidence="6" id="KW-1185">Reference proteome</keyword>
<dbReference type="InterPro" id="IPR050624">
    <property type="entry name" value="HTH-type_Tx_Regulator"/>
</dbReference>
<dbReference type="PRINTS" id="PR00455">
    <property type="entry name" value="HTHTETR"/>
</dbReference>
<feature type="domain" description="HTH tetR-type" evidence="4">
    <location>
        <begin position="18"/>
        <end position="78"/>
    </location>
</feature>
<dbReference type="GO" id="GO:0003677">
    <property type="term" value="F:DNA binding"/>
    <property type="evidence" value="ECO:0007669"/>
    <property type="project" value="UniProtKB-UniRule"/>
</dbReference>
<comment type="caution">
    <text evidence="5">The sequence shown here is derived from an EMBL/GenBank/DDBJ whole genome shotgun (WGS) entry which is preliminary data.</text>
</comment>
<dbReference type="PANTHER" id="PTHR43479:SF11">
    <property type="entry name" value="ACREF_ENVCD OPERON REPRESSOR-RELATED"/>
    <property type="match status" value="1"/>
</dbReference>
<dbReference type="Proteomes" id="UP000037146">
    <property type="component" value="Unassembled WGS sequence"/>
</dbReference>
<name>A0A0K9H1M3_9BACI</name>
<evidence type="ECO:0000313" key="5">
    <source>
        <dbReference type="EMBL" id="KMY52427.1"/>
    </source>
</evidence>
<dbReference type="SUPFAM" id="SSF46689">
    <property type="entry name" value="Homeodomain-like"/>
    <property type="match status" value="1"/>
</dbReference>
<evidence type="ECO:0000313" key="6">
    <source>
        <dbReference type="Proteomes" id="UP000037146"/>
    </source>
</evidence>
<organism evidence="5 6">
    <name type="scientific">Peribacillus loiseleuriae</name>
    <dbReference type="NCBI Taxonomy" id="1679170"/>
    <lineage>
        <taxon>Bacteria</taxon>
        <taxon>Bacillati</taxon>
        <taxon>Bacillota</taxon>
        <taxon>Bacilli</taxon>
        <taxon>Bacillales</taxon>
        <taxon>Bacillaceae</taxon>
        <taxon>Peribacillus</taxon>
    </lineage>
</organism>
<keyword evidence="1" id="KW-0678">Repressor</keyword>
<dbReference type="SUPFAM" id="SSF48498">
    <property type="entry name" value="Tetracyclin repressor-like, C-terminal domain"/>
    <property type="match status" value="1"/>
</dbReference>
<dbReference type="PANTHER" id="PTHR43479">
    <property type="entry name" value="ACREF/ENVCD OPERON REPRESSOR-RELATED"/>
    <property type="match status" value="1"/>
</dbReference>
<sequence length="215" mass="24209">MTDQSRGGNGITENEKSIDRREQIIGVAIQLFATNGYHKTKISDIVREAGMAQGTFYWYFKSKESIALEIIQSGQAQILEVVSQGYRISSATVADAVASSEKLFEDLFSFSKDNRYLMELMIKGIDSEESIKHLIFETRIKIEEAFKNNVKRAMDLGILPERDPSIQAALLMSLMEGMLARWLFGPVTYESAVKEQSVNDLAKELVKFEFFGLLG</sequence>
<evidence type="ECO:0000256" key="3">
    <source>
        <dbReference type="PROSITE-ProRule" id="PRU00335"/>
    </source>
</evidence>
<dbReference type="EMBL" id="LFZW01000001">
    <property type="protein sequence ID" value="KMY52427.1"/>
    <property type="molecule type" value="Genomic_DNA"/>
</dbReference>
<accession>A0A0K9H1M3</accession>
<evidence type="ECO:0000256" key="1">
    <source>
        <dbReference type="ARBA" id="ARBA00022491"/>
    </source>
</evidence>
<dbReference type="InterPro" id="IPR036271">
    <property type="entry name" value="Tet_transcr_reg_TetR-rel_C_sf"/>
</dbReference>
<dbReference type="Pfam" id="PF00440">
    <property type="entry name" value="TetR_N"/>
    <property type="match status" value="1"/>
</dbReference>
<proteinExistence type="predicted"/>
<evidence type="ECO:0000256" key="2">
    <source>
        <dbReference type="ARBA" id="ARBA00023125"/>
    </source>
</evidence>
<dbReference type="Gene3D" id="1.10.357.10">
    <property type="entry name" value="Tetracycline Repressor, domain 2"/>
    <property type="match status" value="1"/>
</dbReference>
<protein>
    <submittedName>
        <fullName evidence="5">TetR family transcriptional regulator</fullName>
    </submittedName>
</protein>
<dbReference type="STRING" id="1679170.AC625_18960"/>
<keyword evidence="2 3" id="KW-0238">DNA-binding</keyword>
<dbReference type="PROSITE" id="PS50977">
    <property type="entry name" value="HTH_TETR_2"/>
    <property type="match status" value="1"/>
</dbReference>
<evidence type="ECO:0000259" key="4">
    <source>
        <dbReference type="PROSITE" id="PS50977"/>
    </source>
</evidence>
<gene>
    <name evidence="5" type="ORF">AC625_18960</name>
</gene>
<dbReference type="PATRIC" id="fig|1679170.3.peg.4294"/>
<dbReference type="AlphaFoldDB" id="A0A0K9H1M3"/>
<feature type="DNA-binding region" description="H-T-H motif" evidence="3">
    <location>
        <begin position="41"/>
        <end position="60"/>
    </location>
</feature>
<dbReference type="InterPro" id="IPR009057">
    <property type="entry name" value="Homeodomain-like_sf"/>
</dbReference>
<dbReference type="InterPro" id="IPR001647">
    <property type="entry name" value="HTH_TetR"/>
</dbReference>
<reference evidence="6" key="1">
    <citation type="submission" date="2015-07" db="EMBL/GenBank/DDBJ databases">
        <title>Genome sequencing project for genomic taxonomy and phylogenomics of Bacillus-like bacteria.</title>
        <authorList>
            <person name="Liu B."/>
            <person name="Wang J."/>
            <person name="Zhu Y."/>
            <person name="Liu G."/>
            <person name="Chen Q."/>
            <person name="Chen Z."/>
            <person name="Lan J."/>
            <person name="Che J."/>
            <person name="Ge C."/>
            <person name="Shi H."/>
            <person name="Pan Z."/>
            <person name="Liu X."/>
        </authorList>
    </citation>
    <scope>NUCLEOTIDE SEQUENCE [LARGE SCALE GENOMIC DNA]</scope>
    <source>
        <strain evidence="6">FJAT-27997</strain>
    </source>
</reference>